<keyword evidence="2" id="KW-1185">Reference proteome</keyword>
<evidence type="ECO:0000313" key="1">
    <source>
        <dbReference type="EMBL" id="CAK9151265.1"/>
    </source>
</evidence>
<accession>A0ABC8S261</accession>
<protein>
    <recommendedName>
        <fullName evidence="3">Wall-associated receptor kinase galacturonan-binding domain-containing protein</fullName>
    </recommendedName>
</protein>
<reference evidence="1 2" key="1">
    <citation type="submission" date="2024-02" db="EMBL/GenBank/DDBJ databases">
        <authorList>
            <person name="Vignale AGUSTIN F."/>
            <person name="Sosa J E."/>
            <person name="Modenutti C."/>
        </authorList>
    </citation>
    <scope>NUCLEOTIDE SEQUENCE [LARGE SCALE GENOMIC DNA]</scope>
</reference>
<sequence>MLLHSAEGKTKAQSSCPESFPCGHLGLMKFPFSNFSRPHCGLFLLNCDVPSPQIQVVKQEQWYKIKNISRPNAFEIHDKVFQNHLDYPGCDSFSDITPPNSPIISFTLFPNLTLYKCINGPHVQIDQYFNGYYSYKSCGGYSFYYRYSEDNQSITLGSFPPDCSIIHLPV</sequence>
<organism evidence="1 2">
    <name type="scientific">Ilex paraguariensis</name>
    <name type="common">yerba mate</name>
    <dbReference type="NCBI Taxonomy" id="185542"/>
    <lineage>
        <taxon>Eukaryota</taxon>
        <taxon>Viridiplantae</taxon>
        <taxon>Streptophyta</taxon>
        <taxon>Embryophyta</taxon>
        <taxon>Tracheophyta</taxon>
        <taxon>Spermatophyta</taxon>
        <taxon>Magnoliopsida</taxon>
        <taxon>eudicotyledons</taxon>
        <taxon>Gunneridae</taxon>
        <taxon>Pentapetalae</taxon>
        <taxon>asterids</taxon>
        <taxon>campanulids</taxon>
        <taxon>Aquifoliales</taxon>
        <taxon>Aquifoliaceae</taxon>
        <taxon>Ilex</taxon>
    </lineage>
</organism>
<dbReference type="Proteomes" id="UP001642360">
    <property type="component" value="Unassembled WGS sequence"/>
</dbReference>
<gene>
    <name evidence="1" type="ORF">ILEXP_LOCUS19422</name>
</gene>
<evidence type="ECO:0008006" key="3">
    <source>
        <dbReference type="Google" id="ProtNLM"/>
    </source>
</evidence>
<proteinExistence type="predicted"/>
<evidence type="ECO:0000313" key="2">
    <source>
        <dbReference type="Proteomes" id="UP001642360"/>
    </source>
</evidence>
<name>A0ABC8S261_9AQUA</name>
<dbReference type="EMBL" id="CAUOFW020002114">
    <property type="protein sequence ID" value="CAK9151265.1"/>
    <property type="molecule type" value="Genomic_DNA"/>
</dbReference>
<dbReference type="AlphaFoldDB" id="A0ABC8S261"/>
<comment type="caution">
    <text evidence="1">The sequence shown here is derived from an EMBL/GenBank/DDBJ whole genome shotgun (WGS) entry which is preliminary data.</text>
</comment>